<evidence type="ECO:0000313" key="3">
    <source>
        <dbReference type="EMBL" id="WJW68325.1"/>
    </source>
</evidence>
<dbReference type="PANTHER" id="PTHR33498:SF1">
    <property type="entry name" value="TRANSPOSASE FOR INSERTION SEQUENCE ELEMENT IS1557"/>
    <property type="match status" value="1"/>
</dbReference>
<reference evidence="3" key="2">
    <citation type="journal article" date="2024" name="Nature">
        <title>Anoxygenic phototroph of the Chloroflexota uses a type I reaction centre.</title>
        <authorList>
            <person name="Tsuji J.M."/>
            <person name="Shaw N.A."/>
            <person name="Nagashima S."/>
            <person name="Venkiteswaran J.J."/>
            <person name="Schiff S.L."/>
            <person name="Watanabe T."/>
            <person name="Fukui M."/>
            <person name="Hanada S."/>
            <person name="Tank M."/>
            <person name="Neufeld J.D."/>
        </authorList>
    </citation>
    <scope>NUCLEOTIDE SEQUENCE</scope>
    <source>
        <strain evidence="3">L227-S17</strain>
    </source>
</reference>
<accession>A0A8T7M8M8</accession>
<sequence>MLDALMLQTLGAFHLNFTEIVGTSILLQISRTNLLVACPACHHYSRRVHSRYTRTVADLPFSDRIVKLKIKVRRFFCANSACSSFTFVEPLSPAIPPFARRTQRLTEALVNITYGLVGEAGARLAFLLKMPSSSRTLLRLLNAQPIPQYPTPRVLGVDEWSWKKGGIYGAILVDLERRSPVELLKDRTAETFAKWLQTHPGVEIICRDRDTVLAVKSQF</sequence>
<dbReference type="Proteomes" id="UP000521676">
    <property type="component" value="Unassembled WGS sequence"/>
</dbReference>
<dbReference type="AlphaFoldDB" id="A0A8T7M8M8"/>
<dbReference type="PANTHER" id="PTHR33498">
    <property type="entry name" value="TRANSPOSASE FOR INSERTION SEQUENCE ELEMENT IS1557"/>
    <property type="match status" value="1"/>
</dbReference>
<organism evidence="2 4">
    <name type="scientific">Candidatus Chlorohelix allophototropha</name>
    <dbReference type="NCBI Taxonomy" id="3003348"/>
    <lineage>
        <taxon>Bacteria</taxon>
        <taxon>Bacillati</taxon>
        <taxon>Chloroflexota</taxon>
        <taxon>Chloroflexia</taxon>
        <taxon>Candidatus Chloroheliales</taxon>
        <taxon>Candidatus Chloroheliaceae</taxon>
        <taxon>Candidatus Chlorohelix</taxon>
    </lineage>
</organism>
<feature type="domain" description="Transposase IS204/IS1001/IS1096/IS1165 zinc-finger" evidence="1">
    <location>
        <begin position="36"/>
        <end position="79"/>
    </location>
</feature>
<dbReference type="InterPro" id="IPR029261">
    <property type="entry name" value="Transposase_Znf"/>
</dbReference>
<proteinExistence type="predicted"/>
<dbReference type="InterPro" id="IPR047951">
    <property type="entry name" value="Transpos_ISL3"/>
</dbReference>
<protein>
    <submittedName>
        <fullName evidence="2 3">Transposase</fullName>
    </submittedName>
</protein>
<dbReference type="EMBL" id="JACATZ010000003">
    <property type="protein sequence ID" value="NWJ48391.1"/>
    <property type="molecule type" value="Genomic_DNA"/>
</dbReference>
<evidence type="ECO:0000313" key="5">
    <source>
        <dbReference type="Proteomes" id="UP001431572"/>
    </source>
</evidence>
<evidence type="ECO:0000313" key="4">
    <source>
        <dbReference type="Proteomes" id="UP000521676"/>
    </source>
</evidence>
<evidence type="ECO:0000259" key="1">
    <source>
        <dbReference type="Pfam" id="PF14690"/>
    </source>
</evidence>
<name>A0A8T7M8M8_9CHLR</name>
<dbReference type="Pfam" id="PF14690">
    <property type="entry name" value="Zn_ribbon_ISL3"/>
    <property type="match status" value="1"/>
</dbReference>
<reference evidence="2 4" key="1">
    <citation type="submission" date="2020-06" db="EMBL/GenBank/DDBJ databases">
        <title>Anoxygenic phototrophic Chloroflexota member uses a Type I reaction center.</title>
        <authorList>
            <person name="Tsuji J.M."/>
            <person name="Shaw N.A."/>
            <person name="Nagashima S."/>
            <person name="Venkiteswaran J."/>
            <person name="Schiff S.L."/>
            <person name="Hanada S."/>
            <person name="Tank M."/>
            <person name="Neufeld J.D."/>
        </authorList>
    </citation>
    <scope>NUCLEOTIDE SEQUENCE [LARGE SCALE GENOMIC DNA]</scope>
    <source>
        <strain evidence="2">L227-S17</strain>
    </source>
</reference>
<evidence type="ECO:0000313" key="2">
    <source>
        <dbReference type="EMBL" id="NWJ48391.1"/>
    </source>
</evidence>
<dbReference type="RefSeq" id="WP_341470230.1">
    <property type="nucleotide sequence ID" value="NZ_CP128400.1"/>
</dbReference>
<gene>
    <name evidence="2" type="ORF">HXX08_21250</name>
    <name evidence="3" type="ORF">OZ401_003934</name>
</gene>
<keyword evidence="5" id="KW-1185">Reference proteome</keyword>
<dbReference type="EMBL" id="CP128400">
    <property type="protein sequence ID" value="WJW68325.1"/>
    <property type="molecule type" value="Genomic_DNA"/>
</dbReference>
<dbReference type="Proteomes" id="UP001431572">
    <property type="component" value="Chromosome 2"/>
</dbReference>